<evidence type="ECO:0000256" key="9">
    <source>
        <dbReference type="PROSITE-ProRule" id="PRU00239"/>
    </source>
</evidence>
<proteinExistence type="inferred from homology"/>
<evidence type="ECO:0000259" key="13">
    <source>
        <dbReference type="PROSITE" id="PS50222"/>
    </source>
</evidence>
<keyword evidence="3 9" id="KW-0645">Protease</keyword>
<dbReference type="Proteomes" id="UP001178507">
    <property type="component" value="Unassembled WGS sequence"/>
</dbReference>
<evidence type="ECO:0000256" key="4">
    <source>
        <dbReference type="ARBA" id="ARBA00022801"/>
    </source>
</evidence>
<dbReference type="EMBL" id="CAUJNA010003663">
    <property type="protein sequence ID" value="CAJ1407227.1"/>
    <property type="molecule type" value="Genomic_DNA"/>
</dbReference>
<dbReference type="InterPro" id="IPR018247">
    <property type="entry name" value="EF_Hand_1_Ca_BS"/>
</dbReference>
<dbReference type="Gene3D" id="3.90.70.10">
    <property type="entry name" value="Cysteine proteinases"/>
    <property type="match status" value="1"/>
</dbReference>
<evidence type="ECO:0000256" key="5">
    <source>
        <dbReference type="ARBA" id="ARBA00022807"/>
    </source>
</evidence>
<dbReference type="PANTHER" id="PTHR10183">
    <property type="entry name" value="CALPAIN"/>
    <property type="match status" value="1"/>
</dbReference>
<dbReference type="AlphaFoldDB" id="A0AA36NHD9"/>
<organism evidence="14 15">
    <name type="scientific">Effrenium voratum</name>
    <dbReference type="NCBI Taxonomy" id="2562239"/>
    <lineage>
        <taxon>Eukaryota</taxon>
        <taxon>Sar</taxon>
        <taxon>Alveolata</taxon>
        <taxon>Dinophyceae</taxon>
        <taxon>Suessiales</taxon>
        <taxon>Symbiodiniaceae</taxon>
        <taxon>Effrenium</taxon>
    </lineage>
</organism>
<dbReference type="GO" id="GO:0005509">
    <property type="term" value="F:calcium ion binding"/>
    <property type="evidence" value="ECO:0007669"/>
    <property type="project" value="InterPro"/>
</dbReference>
<feature type="domain" description="EF-hand" evidence="13">
    <location>
        <begin position="428"/>
        <end position="461"/>
    </location>
</feature>
<keyword evidence="5 9" id="KW-0788">Thiol protease</keyword>
<dbReference type="InterPro" id="IPR038765">
    <property type="entry name" value="Papain-like_cys_pep_sf"/>
</dbReference>
<feature type="domain" description="Calpain catalytic" evidence="12">
    <location>
        <begin position="711"/>
        <end position="1023"/>
    </location>
</feature>
<dbReference type="SMART" id="SM00230">
    <property type="entry name" value="CysPc"/>
    <property type="match status" value="1"/>
</dbReference>
<dbReference type="Pfam" id="PF13499">
    <property type="entry name" value="EF-hand_7"/>
    <property type="match status" value="1"/>
</dbReference>
<dbReference type="SUPFAM" id="SSF47473">
    <property type="entry name" value="EF-hand"/>
    <property type="match status" value="1"/>
</dbReference>
<evidence type="ECO:0008006" key="16">
    <source>
        <dbReference type="Google" id="ProtNLM"/>
    </source>
</evidence>
<feature type="active site" evidence="7 9">
    <location>
        <position position="776"/>
    </location>
</feature>
<feature type="region of interest" description="Disordered" evidence="10">
    <location>
        <begin position="482"/>
        <end position="509"/>
    </location>
</feature>
<keyword evidence="15" id="KW-1185">Reference proteome</keyword>
<evidence type="ECO:0000313" key="14">
    <source>
        <dbReference type="EMBL" id="CAJ1407227.1"/>
    </source>
</evidence>
<dbReference type="Gene3D" id="2.30.30.40">
    <property type="entry name" value="SH3 Domains"/>
    <property type="match status" value="1"/>
</dbReference>
<dbReference type="Gene3D" id="1.10.238.10">
    <property type="entry name" value="EF-hand"/>
    <property type="match status" value="1"/>
</dbReference>
<keyword evidence="2 8" id="KW-0728">SH3 domain</keyword>
<keyword evidence="4 9" id="KW-0378">Hydrolase</keyword>
<feature type="domain" description="EF-hand" evidence="13">
    <location>
        <begin position="392"/>
        <end position="427"/>
    </location>
</feature>
<dbReference type="InterPro" id="IPR001452">
    <property type="entry name" value="SH3_domain"/>
</dbReference>
<comment type="similarity">
    <text evidence="1">Belongs to the peptidase C2 family.</text>
</comment>
<sequence length="1224" mass="136939">MAESDDVEDITEGTYVYWMSQNDDIPRGALGVVYAKDGPMVKAKFTGGKIKVHPAKLNVCDFQKGTFVHSTRDEVPADVIGQVKDWEDGQLSVEIQGETVSEKPKNLIRCDFQPGMFVYWAKSDKDVSSDHMGEVIEELNEKGRVKVKFPAGCWRFRPGELIRAHVQKGSYVQWRKDDEDIAKGELGVVTGDLNDKGRLKVTFAKGTWRFRPAELFHTELQKGAFVAWCKRDEDVAKGDLGRVIGVKVSKGRLQVAFPKGCWNFKANELRPHGLQPGTWVLWKKQDEDIPENDIGEVVRTSGDENRLYVQWPQGCWNMQPRELEQLPFQRGDRAHWTKTDDDIAEGHIGQVMSVKYKEVDGVTEGNKIYVKFPNGRWAFNPRQLIGINLDTEGVNELKSTFKRFDQNGDGKLSEEELLAVLGEVGVPEEEGKQLFEALDKDGDGKLSPAEFIDYIFGADASGSQKKLLGDGFGLDAVLGFGDEEEEDSDDDDPANPSAGGQVVEERPPWNVTCHPEDAEGIDESTTVSRAEWATALLALGVCRAAALESFDASAKDVKGAEATEETELSLSVLSEELHGMGGAPGVEELRAAVGTVKHGKATPLDLGVPAEEVDFEKDLAKKAGLDGLLFFLHVENLPLNEAAEHLGRAKLSELEHKVLAALSSEELTQSLEGVRAAPPTLSCLSSWQRARENCRREVQAIVDRCRGNEEKFTDESWNPFANEAFVMYVDKEKPGWDCTARKAECWKRAKEIRSKAILFSDGAATDDIQQGRCGDCYVLGALGGAVSNRRRFLRQAFVAYDEEVGVYGVLFCRDCHFTYEIVDDVLAVNKYGSFHYARSNTSRDEIWVSILEKAFFKHYTCVEMCDGGRGPEALYSFLGGIHGRYEIMGGDFKEPSKFFEKIQGSHQSGELLSTSFQKPSKGKYAVGGGEAGQCGEKGLPYGLHAAHCYSVLRTAEVDGHHLLCIRNPWARGEWKGPWSDQSEEWTDERRALVGAKKKEDGTFWMAVEDFVQVASSIKFSRTFGPAWQCAAQYGRFDQTRPIVRAKREYQNADDQEISLSKGDKVEILQNHGYWTEVKNLRTGKVGYVRSKDLETPTAKVDKYVLEATDMAENVPLILSLQRENQKLAREWNHPKGWSVTYKETKYSSAYVIIYDKDGKQTAKLRFRDRHVFQYLEPAKGPFEVYVNSPDGRGKRFALYSFAPHGVLSLEKKECSYSEFLDKIG</sequence>
<dbReference type="SMART" id="SM00054">
    <property type="entry name" value="EFh"/>
    <property type="match status" value="2"/>
</dbReference>
<dbReference type="GO" id="GO:0004198">
    <property type="term" value="F:calcium-dependent cysteine-type endopeptidase activity"/>
    <property type="evidence" value="ECO:0007669"/>
    <property type="project" value="InterPro"/>
</dbReference>
<dbReference type="PRINTS" id="PR00704">
    <property type="entry name" value="CALPAIN"/>
</dbReference>
<evidence type="ECO:0000259" key="12">
    <source>
        <dbReference type="PROSITE" id="PS50203"/>
    </source>
</evidence>
<feature type="domain" description="SH3" evidence="11">
    <location>
        <begin position="1038"/>
        <end position="1098"/>
    </location>
</feature>
<dbReference type="InterPro" id="IPR022684">
    <property type="entry name" value="Calpain_cysteine_protease"/>
</dbReference>
<reference evidence="14" key="1">
    <citation type="submission" date="2023-08" db="EMBL/GenBank/DDBJ databases">
        <authorList>
            <person name="Chen Y."/>
            <person name="Shah S."/>
            <person name="Dougan E. K."/>
            <person name="Thang M."/>
            <person name="Chan C."/>
        </authorList>
    </citation>
    <scope>NUCLEOTIDE SEQUENCE</scope>
</reference>
<evidence type="ECO:0000256" key="6">
    <source>
        <dbReference type="ARBA" id="ARBA00022837"/>
    </source>
</evidence>
<evidence type="ECO:0000256" key="7">
    <source>
        <dbReference type="PIRSR" id="PIRSR622684-1"/>
    </source>
</evidence>
<dbReference type="PROSITE" id="PS00139">
    <property type="entry name" value="THIOL_PROTEASE_CYS"/>
    <property type="match status" value="1"/>
</dbReference>
<dbReference type="PROSITE" id="PS50203">
    <property type="entry name" value="CALPAIN_CAT"/>
    <property type="match status" value="1"/>
</dbReference>
<evidence type="ECO:0000313" key="15">
    <source>
        <dbReference type="Proteomes" id="UP001178507"/>
    </source>
</evidence>
<evidence type="ECO:0000256" key="8">
    <source>
        <dbReference type="PROSITE-ProRule" id="PRU00192"/>
    </source>
</evidence>
<gene>
    <name evidence="14" type="ORF">EVOR1521_LOCUS28988</name>
</gene>
<dbReference type="InterPro" id="IPR011992">
    <property type="entry name" value="EF-hand-dom_pair"/>
</dbReference>
<protein>
    <recommendedName>
        <fullName evidence="16">Calmodulin</fullName>
    </recommendedName>
</protein>
<name>A0AA36NHD9_9DINO</name>
<evidence type="ECO:0000256" key="3">
    <source>
        <dbReference type="ARBA" id="ARBA00022670"/>
    </source>
</evidence>
<dbReference type="SUPFAM" id="SSF50044">
    <property type="entry name" value="SH3-domain"/>
    <property type="match status" value="1"/>
</dbReference>
<evidence type="ECO:0000256" key="2">
    <source>
        <dbReference type="ARBA" id="ARBA00022443"/>
    </source>
</evidence>
<dbReference type="InterPro" id="IPR001300">
    <property type="entry name" value="Peptidase_C2_calpain_cat"/>
</dbReference>
<dbReference type="SMART" id="SM00326">
    <property type="entry name" value="SH3"/>
    <property type="match status" value="1"/>
</dbReference>
<dbReference type="InterPro" id="IPR000169">
    <property type="entry name" value="Pept_cys_AS"/>
</dbReference>
<evidence type="ECO:0000259" key="11">
    <source>
        <dbReference type="PROSITE" id="PS50002"/>
    </source>
</evidence>
<feature type="compositionally biased region" description="Acidic residues" evidence="10">
    <location>
        <begin position="482"/>
        <end position="493"/>
    </location>
</feature>
<evidence type="ECO:0000256" key="10">
    <source>
        <dbReference type="SAM" id="MobiDB-lite"/>
    </source>
</evidence>
<dbReference type="CDD" id="cd00051">
    <property type="entry name" value="EFh"/>
    <property type="match status" value="1"/>
</dbReference>
<dbReference type="GO" id="GO:0006508">
    <property type="term" value="P:proteolysis"/>
    <property type="evidence" value="ECO:0007669"/>
    <property type="project" value="UniProtKB-KW"/>
</dbReference>
<dbReference type="PROSITE" id="PS50002">
    <property type="entry name" value="SH3"/>
    <property type="match status" value="1"/>
</dbReference>
<dbReference type="Pfam" id="PF00648">
    <property type="entry name" value="Peptidase_C2"/>
    <property type="match status" value="1"/>
</dbReference>
<dbReference type="PANTHER" id="PTHR10183:SF379">
    <property type="entry name" value="CALPAIN-5"/>
    <property type="match status" value="1"/>
</dbReference>
<keyword evidence="6" id="KW-0106">Calcium</keyword>
<dbReference type="SUPFAM" id="SSF54001">
    <property type="entry name" value="Cysteine proteinases"/>
    <property type="match status" value="1"/>
</dbReference>
<dbReference type="InterPro" id="IPR002048">
    <property type="entry name" value="EF_hand_dom"/>
</dbReference>
<feature type="active site" evidence="7 9">
    <location>
        <position position="967"/>
    </location>
</feature>
<dbReference type="PROSITE" id="PS00018">
    <property type="entry name" value="EF_HAND_1"/>
    <property type="match status" value="2"/>
</dbReference>
<dbReference type="PROSITE" id="PS50222">
    <property type="entry name" value="EF_HAND_2"/>
    <property type="match status" value="2"/>
</dbReference>
<comment type="caution">
    <text evidence="14">The sequence shown here is derived from an EMBL/GenBank/DDBJ whole genome shotgun (WGS) entry which is preliminary data.</text>
</comment>
<dbReference type="InterPro" id="IPR036028">
    <property type="entry name" value="SH3-like_dom_sf"/>
</dbReference>
<evidence type="ECO:0000256" key="1">
    <source>
        <dbReference type="ARBA" id="ARBA00007623"/>
    </source>
</evidence>
<feature type="active site" evidence="7 9">
    <location>
        <position position="947"/>
    </location>
</feature>
<accession>A0AA36NHD9</accession>
<dbReference type="Pfam" id="PF00018">
    <property type="entry name" value="SH3_1"/>
    <property type="match status" value="1"/>
</dbReference>